<evidence type="ECO:0000256" key="8">
    <source>
        <dbReference type="ARBA" id="ARBA00023242"/>
    </source>
</evidence>
<dbReference type="InterPro" id="IPR013869">
    <property type="entry name" value="DUF1757"/>
</dbReference>
<dbReference type="SUPFAM" id="SSF52540">
    <property type="entry name" value="P-loop containing nucleoside triphosphate hydrolases"/>
    <property type="match status" value="1"/>
</dbReference>
<evidence type="ECO:0000256" key="12">
    <source>
        <dbReference type="SAM" id="MobiDB-lite"/>
    </source>
</evidence>
<feature type="region of interest" description="Disordered" evidence="12">
    <location>
        <begin position="949"/>
        <end position="972"/>
    </location>
</feature>
<keyword evidence="8 10" id="KW-0539">Nucleus</keyword>
<accession>A0ABR1DQ23</accession>
<feature type="domain" description="SMC hinge" evidence="13">
    <location>
        <begin position="511"/>
        <end position="630"/>
    </location>
</feature>
<keyword evidence="5" id="KW-0132">Cell division</keyword>
<dbReference type="PIRSF" id="PIRSF005719">
    <property type="entry name" value="SMC"/>
    <property type="match status" value="1"/>
</dbReference>
<dbReference type="SUPFAM" id="SSF75553">
    <property type="entry name" value="Smc hinge domain"/>
    <property type="match status" value="1"/>
</dbReference>
<feature type="region of interest" description="Disordered" evidence="12">
    <location>
        <begin position="180"/>
        <end position="199"/>
    </location>
</feature>
<protein>
    <recommendedName>
        <fullName evidence="10">Structural maintenance of chromosomes protein</fullName>
    </recommendedName>
</protein>
<evidence type="ECO:0000256" key="9">
    <source>
        <dbReference type="ARBA" id="ARBA00023306"/>
    </source>
</evidence>
<gene>
    <name evidence="14" type="primary">Necator_chrIV.g17013</name>
    <name evidence="14" type="ORF">RB195_003715</name>
</gene>
<dbReference type="InterPro" id="IPR003395">
    <property type="entry name" value="RecF/RecN/SMC_N"/>
</dbReference>
<evidence type="ECO:0000313" key="14">
    <source>
        <dbReference type="EMBL" id="KAK6752455.1"/>
    </source>
</evidence>
<dbReference type="PANTHER" id="PTHR18937:SF12">
    <property type="entry name" value="STRUCTURAL MAINTENANCE OF CHROMOSOMES PROTEIN"/>
    <property type="match status" value="1"/>
</dbReference>
<keyword evidence="15" id="KW-1185">Reference proteome</keyword>
<comment type="subcellular location">
    <subcellularLocation>
        <location evidence="2">Chromosome</location>
    </subcellularLocation>
    <subcellularLocation>
        <location evidence="1 10">Nucleus</location>
    </subcellularLocation>
</comment>
<evidence type="ECO:0000256" key="11">
    <source>
        <dbReference type="SAM" id="Coils"/>
    </source>
</evidence>
<evidence type="ECO:0000259" key="13">
    <source>
        <dbReference type="SMART" id="SM00968"/>
    </source>
</evidence>
<comment type="similarity">
    <text evidence="3">Belongs to the SMC family. SMC1 subfamily.</text>
</comment>
<dbReference type="Gene3D" id="3.40.50.300">
    <property type="entry name" value="P-loop containing nucleotide triphosphate hydrolases"/>
    <property type="match status" value="2"/>
</dbReference>
<feature type="compositionally biased region" description="Polar residues" evidence="12">
    <location>
        <begin position="961"/>
        <end position="972"/>
    </location>
</feature>
<reference evidence="14 15" key="1">
    <citation type="submission" date="2023-08" db="EMBL/GenBank/DDBJ databases">
        <title>A Necator americanus chromosomal reference genome.</title>
        <authorList>
            <person name="Ilik V."/>
            <person name="Petrzelkova K.J."/>
            <person name="Pardy F."/>
            <person name="Fuh T."/>
            <person name="Niatou-Singa F.S."/>
            <person name="Gouil Q."/>
            <person name="Baker L."/>
            <person name="Ritchie M.E."/>
            <person name="Jex A.R."/>
            <person name="Gazzola D."/>
            <person name="Li H."/>
            <person name="Toshio Fujiwara R."/>
            <person name="Zhan B."/>
            <person name="Aroian R.V."/>
            <person name="Pafco B."/>
            <person name="Schwarz E.M."/>
        </authorList>
    </citation>
    <scope>NUCLEOTIDE SEQUENCE [LARGE SCALE GENOMIC DNA]</scope>
    <source>
        <strain evidence="14 15">Aroian</strain>
        <tissue evidence="14">Whole animal</tissue>
    </source>
</reference>
<evidence type="ECO:0000256" key="10">
    <source>
        <dbReference type="PIRNR" id="PIRNR005719"/>
    </source>
</evidence>
<dbReference type="Pfam" id="PF06470">
    <property type="entry name" value="SMC_hinge"/>
    <property type="match status" value="1"/>
</dbReference>
<keyword evidence="7 11" id="KW-0175">Coiled coil</keyword>
<evidence type="ECO:0000256" key="6">
    <source>
        <dbReference type="ARBA" id="ARBA00022776"/>
    </source>
</evidence>
<dbReference type="Pfam" id="PF08560">
    <property type="entry name" value="DUF1757"/>
    <property type="match status" value="1"/>
</dbReference>
<dbReference type="PANTHER" id="PTHR18937">
    <property type="entry name" value="STRUCTURAL MAINTENANCE OF CHROMOSOMES SMC FAMILY MEMBER"/>
    <property type="match status" value="1"/>
</dbReference>
<evidence type="ECO:0000313" key="15">
    <source>
        <dbReference type="Proteomes" id="UP001303046"/>
    </source>
</evidence>
<evidence type="ECO:0000256" key="2">
    <source>
        <dbReference type="ARBA" id="ARBA00004286"/>
    </source>
</evidence>
<feature type="coiled-coil region" evidence="11">
    <location>
        <begin position="810"/>
        <end position="912"/>
    </location>
</feature>
<feature type="coiled-coil region" evidence="11">
    <location>
        <begin position="319"/>
        <end position="367"/>
    </location>
</feature>
<evidence type="ECO:0000256" key="1">
    <source>
        <dbReference type="ARBA" id="ARBA00004123"/>
    </source>
</evidence>
<dbReference type="InterPro" id="IPR036277">
    <property type="entry name" value="SMC_hinge_sf"/>
</dbReference>
<comment type="caution">
    <text evidence="14">The sequence shown here is derived from an EMBL/GenBank/DDBJ whole genome shotgun (WGS) entry which is preliminary data.</text>
</comment>
<dbReference type="Pfam" id="PF02463">
    <property type="entry name" value="SMC_N"/>
    <property type="match status" value="1"/>
</dbReference>
<dbReference type="Gene3D" id="3.30.70.1620">
    <property type="match status" value="1"/>
</dbReference>
<dbReference type="EMBL" id="JAVFWL010000004">
    <property type="protein sequence ID" value="KAK6752455.1"/>
    <property type="molecule type" value="Genomic_DNA"/>
</dbReference>
<feature type="region of interest" description="Disordered" evidence="12">
    <location>
        <begin position="389"/>
        <end position="413"/>
    </location>
</feature>
<proteinExistence type="inferred from homology"/>
<dbReference type="InterPro" id="IPR010935">
    <property type="entry name" value="SMC_hinge"/>
</dbReference>
<evidence type="ECO:0000256" key="5">
    <source>
        <dbReference type="ARBA" id="ARBA00022618"/>
    </source>
</evidence>
<dbReference type="CDD" id="cd03275">
    <property type="entry name" value="ABC_SMC1_euk"/>
    <property type="match status" value="2"/>
</dbReference>
<sequence>MGVLHTLDLENFKSYKGKQVIGPFKRFTAIIGPNGSGKSNLMDAISFVLGEKATSLRVKKLGDLIHGAPVGKPVSNRCSVTLNYKEDDGRMRSFTRSVTNAGSEFRVDGKVVTVQQYNHEMESIQIFIKAKNFLVYQGQIESIAMKNPKERTALFEEISRSCELQAEYDRLKVELQKAEDDAQQNMNKRRGIAQEKREAKLERDEAEKYQHMKDDLAAKQRLLYLLELFYCERHGKEAQDDLAQKKTQVEELEAKKSECDELVNEKQKLVKKAQRDTHKLEKEISDKEREIALQRPLYVQVKQEVLHVNTKLETSKKTLNAVQKLAEKNDEQVHVLENNAKELERKKAECEAELESQSQELDLHLNEQQINEYMLLKREVGKKSGLIDMQLNSKRQEQETDRSSKVNEERRMKTWQEKIKNKKQEIERLRKQIDYLTENAEQQKLVLHEEKAHLVTMEKQVKESKEKLEKVSAELSEVNKQLSDASGDSAESERVRRRNEAIENLKRVFPEKIHGRLVDLCQPSHKRFNLAVTKVLQKHMMSIVCDSEETARDAIMYLKEQRYPPETFLPHHGLDVHPINEKLRELSHPKGVKLVYDVIQCNHPAARKALQFACGNALICETAEDARTLAYGSAGGDRYKAVALDGTMFQQSGVIGGGSHELKMRAKKWDENALRQLRERRAQLQDESNTLHRTRRKELDVEMQRNKLTSVEYRLKNMQLERTKCETDTLNKLTFELESLESELSVIPPKIEEIEERMVEREREIKKLEGKSHAVADEVFGSFCKKVGIKNIREYEEREMRFHQERVDRMREFDNELDRVRNEIEYLRSEDKNKKVKQETDKVKHLEKELETLKKKEAKEGKVLTRLEKEMDDMKIAAMDRKTEQEAYEGELAAAKKEAQAAQRDVTSAEKAVLALESVVSRKHADRHALLKSAKINQIQIPLTSGSLAEVDAEDEEETDGSQPSNSNNLSQEQIERELMIKVNYRQLPESLKELKDEEEVKRHVDRMNKEINDAQATLSRLNAPNLKASQRMEEVKEREAETTEECEMARKKARKIRGYFEKVKTERYRKFMECFEPVSQKIDEIYKALSRNASAQAFLGADNMEEPYLEGIQYNCVAPGKRFRPMDNLSGGEKTVAALALLFAMHARNPSPFFVLDEIDAALDNTNIGKVSSFICESARNDMQIIIISLKEEFYNKADALIGIYPEAAACSTSGVLTFDLTPYKQTDMSIYWLKNFVGIRQSDFELLRVPTPRTEFCIHVTMRSIQTGALLGSVLAPLAAVCFDNKDMSSKKLTEKFVNGGTNGAVIGAVMGPFLTYLALRDMSSVRLYDKCYRLRFDKQQLWQHRACVVSAALGYLNNGSLGFVVGLDLALLASNILGKIW</sequence>
<feature type="coiled-coil region" evidence="11">
    <location>
        <begin position="998"/>
        <end position="1053"/>
    </location>
</feature>
<dbReference type="InterPro" id="IPR028468">
    <property type="entry name" value="Smc1_ABC"/>
</dbReference>
<name>A0ABR1DQ23_NECAM</name>
<evidence type="ECO:0000256" key="4">
    <source>
        <dbReference type="ARBA" id="ARBA00022454"/>
    </source>
</evidence>
<keyword evidence="6" id="KW-0498">Mitosis</keyword>
<keyword evidence="9" id="KW-0131">Cell cycle</keyword>
<dbReference type="InterPro" id="IPR027417">
    <property type="entry name" value="P-loop_NTPase"/>
</dbReference>
<dbReference type="Proteomes" id="UP001303046">
    <property type="component" value="Unassembled WGS sequence"/>
</dbReference>
<evidence type="ECO:0000256" key="3">
    <source>
        <dbReference type="ARBA" id="ARBA00005597"/>
    </source>
</evidence>
<organism evidence="14 15">
    <name type="scientific">Necator americanus</name>
    <name type="common">Human hookworm</name>
    <dbReference type="NCBI Taxonomy" id="51031"/>
    <lineage>
        <taxon>Eukaryota</taxon>
        <taxon>Metazoa</taxon>
        <taxon>Ecdysozoa</taxon>
        <taxon>Nematoda</taxon>
        <taxon>Chromadorea</taxon>
        <taxon>Rhabditida</taxon>
        <taxon>Rhabditina</taxon>
        <taxon>Rhabditomorpha</taxon>
        <taxon>Strongyloidea</taxon>
        <taxon>Ancylostomatidae</taxon>
        <taxon>Bunostominae</taxon>
        <taxon>Necator</taxon>
    </lineage>
</organism>
<keyword evidence="4" id="KW-0158">Chromosome</keyword>
<feature type="compositionally biased region" description="Acidic residues" evidence="12">
    <location>
        <begin position="951"/>
        <end position="960"/>
    </location>
</feature>
<dbReference type="InterPro" id="IPR024704">
    <property type="entry name" value="SMC"/>
</dbReference>
<dbReference type="Gene3D" id="1.20.1060.20">
    <property type="match status" value="1"/>
</dbReference>
<evidence type="ECO:0000256" key="7">
    <source>
        <dbReference type="ARBA" id="ARBA00023054"/>
    </source>
</evidence>
<feature type="coiled-coil region" evidence="11">
    <location>
        <begin position="667"/>
        <end position="694"/>
    </location>
</feature>
<feature type="compositionally biased region" description="Basic and acidic residues" evidence="12">
    <location>
        <begin position="394"/>
        <end position="413"/>
    </location>
</feature>
<dbReference type="SMART" id="SM00968">
    <property type="entry name" value="SMC_hinge"/>
    <property type="match status" value="1"/>
</dbReference>